<dbReference type="KEGG" id="pox:MB84_04745"/>
<dbReference type="EMBL" id="CP011253">
    <property type="protein sequence ID" value="AKC68919.1"/>
    <property type="molecule type" value="Genomic_DNA"/>
</dbReference>
<name>A0A0E3U575_9BURK</name>
<gene>
    <name evidence="1" type="ORF">MB84_04745</name>
</gene>
<sequence>MNQIITPKCRRHSRQILLEELSQQLGTGRLGIFVEAAQPQDDLPHDKIRIPAVIDDLVDLLPQLIREICALFLIARHIRPQTRDFLPVRKNPLRQEDVAGRYSETLECTRSVCIVERENRW</sequence>
<organism evidence="1 2">
    <name type="scientific">Pandoraea oxalativorans</name>
    <dbReference type="NCBI Taxonomy" id="573737"/>
    <lineage>
        <taxon>Bacteria</taxon>
        <taxon>Pseudomonadati</taxon>
        <taxon>Pseudomonadota</taxon>
        <taxon>Betaproteobacteria</taxon>
        <taxon>Burkholderiales</taxon>
        <taxon>Burkholderiaceae</taxon>
        <taxon>Pandoraea</taxon>
    </lineage>
</organism>
<keyword evidence="2" id="KW-1185">Reference proteome</keyword>
<accession>A0A0E3U575</accession>
<evidence type="ECO:0000313" key="1">
    <source>
        <dbReference type="EMBL" id="AKC68919.1"/>
    </source>
</evidence>
<protein>
    <submittedName>
        <fullName evidence="1">Uncharacterized protein</fullName>
    </submittedName>
</protein>
<proteinExistence type="predicted"/>
<evidence type="ECO:0000313" key="2">
    <source>
        <dbReference type="Proteomes" id="UP000035050"/>
    </source>
</evidence>
<dbReference type="Proteomes" id="UP000035050">
    <property type="component" value="Chromosome"/>
</dbReference>
<dbReference type="HOGENOM" id="CLU_2035729_0_0_4"/>
<dbReference type="PATRIC" id="fig|573737.6.peg.1748"/>
<dbReference type="AlphaFoldDB" id="A0A0E3U575"/>
<reference evidence="1" key="1">
    <citation type="submission" date="2016-06" db="EMBL/GenBank/DDBJ databases">
        <title>Pandoraea oxalativorans DSM 23570 Genome Sequencing.</title>
        <authorList>
            <person name="Ee R."/>
            <person name="Lim Y.-L."/>
            <person name="Yong D."/>
            <person name="Yin W.-F."/>
            <person name="Chan K.-G."/>
        </authorList>
    </citation>
    <scope>NUCLEOTIDE SEQUENCE</scope>
    <source>
        <strain evidence="1">DSM 23570</strain>
    </source>
</reference>